<sequence>MIKMEVQESKILSQCSRMQKILLVGEGEFSFSLSLAKAFAYVAKITAVSLDVRVGLGRQYSNGDANVKELESLGCTVVRGINVHTMTSDYRLSRYDRIVFNFPHAGKHKDVVTGFMQSAPEMMNEGGEIHFTNMTMYPFNKLDIKSLAGENGLRLIKQMQFKKWIFPCYSNKCECSCDSHSHSHFPFQLARARSKSRGRKRDRSLKSFARHWEQGNKKMRVRSKSRSMSISRSQSRSPTHEVVPGDGFKDSTQKKAALK</sequence>
<dbReference type="InterPro" id="IPR019446">
    <property type="entry name" value="BMT5-like"/>
</dbReference>
<feature type="compositionally biased region" description="Low complexity" evidence="1">
    <location>
        <begin position="226"/>
        <end position="237"/>
    </location>
</feature>
<feature type="compositionally biased region" description="Basic residues" evidence="1">
    <location>
        <begin position="192"/>
        <end position="203"/>
    </location>
</feature>
<keyword evidence="4" id="KW-1185">Reference proteome</keyword>
<feature type="non-terminal residue" evidence="3">
    <location>
        <position position="259"/>
    </location>
</feature>
<evidence type="ECO:0000256" key="1">
    <source>
        <dbReference type="SAM" id="MobiDB-lite"/>
    </source>
</evidence>
<name>A0ABQ8CU42_BRANA</name>
<protein>
    <recommendedName>
        <fullName evidence="2">25S rRNA (uridine-N(3))-methyltransferase BMT5-like domain-containing protein</fullName>
    </recommendedName>
</protein>
<reference evidence="3 4" key="1">
    <citation type="submission" date="2021-05" db="EMBL/GenBank/DDBJ databases">
        <title>Genome Assembly of Synthetic Allotetraploid Brassica napus Reveals Homoeologous Exchanges between Subgenomes.</title>
        <authorList>
            <person name="Davis J.T."/>
        </authorList>
    </citation>
    <scope>NUCLEOTIDE SEQUENCE [LARGE SCALE GENOMIC DNA]</scope>
    <source>
        <strain evidence="4">cv. Da-Ae</strain>
        <tissue evidence="3">Seedling</tissue>
    </source>
</reference>
<feature type="domain" description="25S rRNA (uridine-N(3))-methyltransferase BMT5-like" evidence="2">
    <location>
        <begin position="22"/>
        <end position="172"/>
    </location>
</feature>
<evidence type="ECO:0000313" key="3">
    <source>
        <dbReference type="EMBL" id="KAH0920627.1"/>
    </source>
</evidence>
<evidence type="ECO:0000313" key="4">
    <source>
        <dbReference type="Proteomes" id="UP000824890"/>
    </source>
</evidence>
<evidence type="ECO:0000259" key="2">
    <source>
        <dbReference type="Pfam" id="PF10354"/>
    </source>
</evidence>
<organism evidence="3 4">
    <name type="scientific">Brassica napus</name>
    <name type="common">Rape</name>
    <dbReference type="NCBI Taxonomy" id="3708"/>
    <lineage>
        <taxon>Eukaryota</taxon>
        <taxon>Viridiplantae</taxon>
        <taxon>Streptophyta</taxon>
        <taxon>Embryophyta</taxon>
        <taxon>Tracheophyta</taxon>
        <taxon>Spermatophyta</taxon>
        <taxon>Magnoliopsida</taxon>
        <taxon>eudicotyledons</taxon>
        <taxon>Gunneridae</taxon>
        <taxon>Pentapetalae</taxon>
        <taxon>rosids</taxon>
        <taxon>malvids</taxon>
        <taxon>Brassicales</taxon>
        <taxon>Brassicaceae</taxon>
        <taxon>Brassiceae</taxon>
        <taxon>Brassica</taxon>
    </lineage>
</organism>
<dbReference type="Proteomes" id="UP000824890">
    <property type="component" value="Unassembled WGS sequence"/>
</dbReference>
<proteinExistence type="predicted"/>
<comment type="caution">
    <text evidence="3">The sequence shown here is derived from an EMBL/GenBank/DDBJ whole genome shotgun (WGS) entry which is preliminary data.</text>
</comment>
<dbReference type="EMBL" id="JAGKQM010000006">
    <property type="protein sequence ID" value="KAH0920627.1"/>
    <property type="molecule type" value="Genomic_DNA"/>
</dbReference>
<accession>A0ABQ8CU42</accession>
<dbReference type="Pfam" id="PF10354">
    <property type="entry name" value="BMT5-like"/>
    <property type="match status" value="1"/>
</dbReference>
<gene>
    <name evidence="3" type="ORF">HID58_020645</name>
</gene>
<dbReference type="PANTHER" id="PTHR11538">
    <property type="entry name" value="PHENYLALANYL-TRNA SYNTHETASE"/>
    <property type="match status" value="1"/>
</dbReference>
<feature type="region of interest" description="Disordered" evidence="1">
    <location>
        <begin position="190"/>
        <end position="259"/>
    </location>
</feature>
<dbReference type="PANTHER" id="PTHR11538:SF62">
    <property type="entry name" value="ATP-BINDING PROTEIN (DUF2431)"/>
    <property type="match status" value="1"/>
</dbReference>